<evidence type="ECO:0000256" key="1">
    <source>
        <dbReference type="ARBA" id="ARBA00004477"/>
    </source>
</evidence>
<evidence type="ECO:0000256" key="5">
    <source>
        <dbReference type="ARBA" id="ARBA00022692"/>
    </source>
</evidence>
<dbReference type="PANTHER" id="PTHR35329">
    <property type="entry name" value="CHITIN SYNTHASE EXPORT CHAPERONE"/>
    <property type="match status" value="1"/>
</dbReference>
<name>A0ABQ0LYB4_MYCCL</name>
<keyword evidence="5 12" id="KW-0812">Transmembrane</keyword>
<dbReference type="Proteomes" id="UP000815677">
    <property type="component" value="Unassembled WGS sequence"/>
</dbReference>
<dbReference type="PANTHER" id="PTHR35329:SF2">
    <property type="entry name" value="CHITIN SYNTHASE EXPORT CHAPERONE"/>
    <property type="match status" value="1"/>
</dbReference>
<sequence>MRQPELFAARSDSELAWRTDWDRPPTTAYKNLIQASRREGSCAFFSATRNWMGAFDLVVGVLLLGLFFNTYLYGICTYQFITYVQSKFNDTWLIKAVVNVMFALDTIHSGVAIYSAWDTCVANYANPAHLEYVGWTIPFTAVATSCTAILTQLFLGHRVLLLTGSKLLFFIIASVSLLGFIFGCIAGIKSGIINDVALFAPLAPYVTAWLALQTSADLTITLCLTVALMRSKTGFRTTDTIINRLIGGAIRTGMFASIFALADLFSFLLHRNTNLYAMFAYPIGRIYTNTLLHTLNSRSTMRLHETVVETDNLRMSHGAALSRAHASHQNNTNNSSIFVRKEVVTDLAMDDGSVVEDKFERLSIHARNVDVGGTLIFQPSTCVVHIAAIIMTIIMILHVRSKYTAVGRKEIVTFFWMYTLIELLAIFLDSGIIPTSSAVYIWFAAIYTGLVAATYACLLINGFVGFQFAEDGTPLSLWGLRISCLVVFAISFFVAAATFKNFAGFNYTKPLGLWIVYILWPLICAIIYIVSQLLLVFRTLDDRWPIGDIVFGTAFFAAAQVLMFGFSITICNAIKHYIDGLFFFTLCMLLSVMMVYKYWDSITREDLEFSVGSKAAVWEVKDPLLASDGPPMGGAGGFQAPSHYNYSEEDTASNFNGGPPASLVGGVSGGQLYGQGGQGYNPYGGGRGRGYPPNSERGY</sequence>
<evidence type="ECO:0000256" key="9">
    <source>
        <dbReference type="ARBA" id="ARBA00023136"/>
    </source>
</evidence>
<keyword evidence="10" id="KW-0961">Cell wall biogenesis/degradation</keyword>
<feature type="transmembrane region" description="Helical" evidence="12">
    <location>
        <begin position="249"/>
        <end position="269"/>
    </location>
</feature>
<evidence type="ECO:0000256" key="2">
    <source>
        <dbReference type="ARBA" id="ARBA00009274"/>
    </source>
</evidence>
<feature type="transmembrane region" description="Helical" evidence="12">
    <location>
        <begin position="549"/>
        <end position="570"/>
    </location>
</feature>
<evidence type="ECO:0000256" key="11">
    <source>
        <dbReference type="SAM" id="MobiDB-lite"/>
    </source>
</evidence>
<feature type="transmembrane region" description="Helical" evidence="12">
    <location>
        <begin position="93"/>
        <end position="117"/>
    </location>
</feature>
<evidence type="ECO:0000256" key="8">
    <source>
        <dbReference type="ARBA" id="ARBA00022989"/>
    </source>
</evidence>
<evidence type="ECO:0000256" key="10">
    <source>
        <dbReference type="ARBA" id="ARBA00023316"/>
    </source>
</evidence>
<organism evidence="14 15">
    <name type="scientific">Mycena chlorophos</name>
    <name type="common">Agaric fungus</name>
    <name type="synonym">Agaricus chlorophos</name>
    <dbReference type="NCBI Taxonomy" id="658473"/>
    <lineage>
        <taxon>Eukaryota</taxon>
        <taxon>Fungi</taxon>
        <taxon>Dikarya</taxon>
        <taxon>Basidiomycota</taxon>
        <taxon>Agaricomycotina</taxon>
        <taxon>Agaricomycetes</taxon>
        <taxon>Agaricomycetidae</taxon>
        <taxon>Agaricales</taxon>
        <taxon>Marasmiineae</taxon>
        <taxon>Mycenaceae</taxon>
        <taxon>Mycena</taxon>
    </lineage>
</organism>
<dbReference type="InterPro" id="IPR022057">
    <property type="entry name" value="Chs7"/>
</dbReference>
<proteinExistence type="inferred from homology"/>
<protein>
    <recommendedName>
        <fullName evidence="3">Chitin synthase export chaperone</fullName>
    </recommendedName>
</protein>
<keyword evidence="9 12" id="KW-0472">Membrane</keyword>
<keyword evidence="4" id="KW-0813">Transport</keyword>
<evidence type="ECO:0000259" key="13">
    <source>
        <dbReference type="Pfam" id="PF20152"/>
    </source>
</evidence>
<evidence type="ECO:0000256" key="12">
    <source>
        <dbReference type="SAM" id="Phobius"/>
    </source>
</evidence>
<feature type="compositionally biased region" description="Gly residues" evidence="11">
    <location>
        <begin position="666"/>
        <end position="689"/>
    </location>
</feature>
<evidence type="ECO:0000256" key="3">
    <source>
        <dbReference type="ARBA" id="ARBA00018354"/>
    </source>
</evidence>
<dbReference type="InterPro" id="IPR045339">
    <property type="entry name" value="DUF6534"/>
</dbReference>
<feature type="transmembrane region" description="Helical" evidence="12">
    <location>
        <begin position="57"/>
        <end position="81"/>
    </location>
</feature>
<dbReference type="Pfam" id="PF20152">
    <property type="entry name" value="DUF6534"/>
    <property type="match status" value="1"/>
</dbReference>
<feature type="transmembrane region" description="Helical" evidence="12">
    <location>
        <begin position="167"/>
        <end position="188"/>
    </location>
</feature>
<feature type="region of interest" description="Disordered" evidence="11">
    <location>
        <begin position="649"/>
        <end position="699"/>
    </location>
</feature>
<evidence type="ECO:0000256" key="4">
    <source>
        <dbReference type="ARBA" id="ARBA00022448"/>
    </source>
</evidence>
<feature type="transmembrane region" description="Helical" evidence="12">
    <location>
        <begin position="439"/>
        <end position="466"/>
    </location>
</feature>
<evidence type="ECO:0000256" key="6">
    <source>
        <dbReference type="ARBA" id="ARBA00022824"/>
    </source>
</evidence>
<feature type="transmembrane region" description="Helical" evidence="12">
    <location>
        <begin position="376"/>
        <end position="399"/>
    </location>
</feature>
<feature type="transmembrane region" description="Helical" evidence="12">
    <location>
        <begin position="576"/>
        <end position="596"/>
    </location>
</feature>
<gene>
    <name evidence="14" type="ORF">MCHLO_12765</name>
</gene>
<feature type="transmembrane region" description="Helical" evidence="12">
    <location>
        <begin position="208"/>
        <end position="228"/>
    </location>
</feature>
<keyword evidence="7" id="KW-0653">Protein transport</keyword>
<keyword evidence="15" id="KW-1185">Reference proteome</keyword>
<comment type="subcellular location">
    <subcellularLocation>
        <location evidence="1">Endoplasmic reticulum membrane</location>
        <topology evidence="1">Multi-pass membrane protein</topology>
    </subcellularLocation>
</comment>
<keyword evidence="8 12" id="KW-1133">Transmembrane helix</keyword>
<feature type="transmembrane region" description="Helical" evidence="12">
    <location>
        <begin position="478"/>
        <end position="499"/>
    </location>
</feature>
<feature type="compositionally biased region" description="Low complexity" evidence="11">
    <location>
        <begin position="690"/>
        <end position="699"/>
    </location>
</feature>
<feature type="domain" description="DUF6534" evidence="13">
    <location>
        <begin position="215"/>
        <end position="299"/>
    </location>
</feature>
<accession>A0ABQ0LYB4</accession>
<evidence type="ECO:0000313" key="14">
    <source>
        <dbReference type="EMBL" id="GAT56068.1"/>
    </source>
</evidence>
<dbReference type="EMBL" id="DF849236">
    <property type="protein sequence ID" value="GAT56068.1"/>
    <property type="molecule type" value="Genomic_DNA"/>
</dbReference>
<evidence type="ECO:0000313" key="15">
    <source>
        <dbReference type="Proteomes" id="UP000815677"/>
    </source>
</evidence>
<keyword evidence="6" id="KW-0256">Endoplasmic reticulum</keyword>
<feature type="transmembrane region" description="Helical" evidence="12">
    <location>
        <begin position="511"/>
        <end position="537"/>
    </location>
</feature>
<feature type="transmembrane region" description="Helical" evidence="12">
    <location>
        <begin position="411"/>
        <end position="433"/>
    </location>
</feature>
<comment type="similarity">
    <text evidence="2">Belongs to the CHS7 family.</text>
</comment>
<evidence type="ECO:0000256" key="7">
    <source>
        <dbReference type="ARBA" id="ARBA00022927"/>
    </source>
</evidence>
<reference evidence="14" key="1">
    <citation type="submission" date="2014-09" db="EMBL/GenBank/DDBJ databases">
        <title>Genome sequence of the luminous mushroom Mycena chlorophos for searching fungal bioluminescence genes.</title>
        <authorList>
            <person name="Tanaka Y."/>
            <person name="Kasuga D."/>
            <person name="Oba Y."/>
            <person name="Hase S."/>
            <person name="Sato K."/>
            <person name="Oba Y."/>
            <person name="Sakakibara Y."/>
        </authorList>
    </citation>
    <scope>NUCLEOTIDE SEQUENCE</scope>
</reference>
<dbReference type="Pfam" id="PF12271">
    <property type="entry name" value="Chs7"/>
    <property type="match status" value="1"/>
</dbReference>
<feature type="transmembrane region" description="Helical" evidence="12">
    <location>
        <begin position="132"/>
        <end position="155"/>
    </location>
</feature>